<protein>
    <submittedName>
        <fullName evidence="3">Uncharacterized protein</fullName>
    </submittedName>
</protein>
<feature type="region of interest" description="Disordered" evidence="1">
    <location>
        <begin position="1"/>
        <end position="32"/>
    </location>
</feature>
<name>A0A0L0DR97_THETB</name>
<feature type="transmembrane region" description="Helical" evidence="2">
    <location>
        <begin position="218"/>
        <end position="238"/>
    </location>
</feature>
<keyword evidence="4" id="KW-1185">Reference proteome</keyword>
<dbReference type="GeneID" id="25561432"/>
<dbReference type="AlphaFoldDB" id="A0A0L0DR97"/>
<evidence type="ECO:0000313" key="3">
    <source>
        <dbReference type="EMBL" id="KNC54839.1"/>
    </source>
</evidence>
<evidence type="ECO:0000256" key="2">
    <source>
        <dbReference type="SAM" id="Phobius"/>
    </source>
</evidence>
<gene>
    <name evidence="3" type="ORF">AMSG_01691</name>
</gene>
<accession>A0A0L0DR97</accession>
<feature type="transmembrane region" description="Helical" evidence="2">
    <location>
        <begin position="176"/>
        <end position="198"/>
    </location>
</feature>
<dbReference type="RefSeq" id="XP_013761736.1">
    <property type="nucleotide sequence ID" value="XM_013906282.1"/>
</dbReference>
<feature type="transmembrane region" description="Helical" evidence="2">
    <location>
        <begin position="104"/>
        <end position="124"/>
    </location>
</feature>
<dbReference type="Proteomes" id="UP000054408">
    <property type="component" value="Unassembled WGS sequence"/>
</dbReference>
<dbReference type="EMBL" id="GL349438">
    <property type="protein sequence ID" value="KNC54839.1"/>
    <property type="molecule type" value="Genomic_DNA"/>
</dbReference>
<reference evidence="3 4" key="1">
    <citation type="submission" date="2010-05" db="EMBL/GenBank/DDBJ databases">
        <title>The Genome Sequence of Thecamonas trahens ATCC 50062.</title>
        <authorList>
            <consortium name="The Broad Institute Genome Sequencing Platform"/>
            <person name="Russ C."/>
            <person name="Cuomo C."/>
            <person name="Shea T."/>
            <person name="Young S.K."/>
            <person name="Zeng Q."/>
            <person name="Koehrsen M."/>
            <person name="Haas B."/>
            <person name="Borodovsky M."/>
            <person name="Guigo R."/>
            <person name="Alvarado L."/>
            <person name="Berlin A."/>
            <person name="Bochicchio J."/>
            <person name="Borenstein D."/>
            <person name="Chapman S."/>
            <person name="Chen Z."/>
            <person name="Freedman E."/>
            <person name="Gellesch M."/>
            <person name="Goldberg J."/>
            <person name="Griggs A."/>
            <person name="Gujja S."/>
            <person name="Heilman E."/>
            <person name="Heiman D."/>
            <person name="Hepburn T."/>
            <person name="Howarth C."/>
            <person name="Jen D."/>
            <person name="Larson L."/>
            <person name="Mehta T."/>
            <person name="Park D."/>
            <person name="Pearson M."/>
            <person name="Roberts A."/>
            <person name="Saif S."/>
            <person name="Shenoy N."/>
            <person name="Sisk P."/>
            <person name="Stolte C."/>
            <person name="Sykes S."/>
            <person name="Thomson T."/>
            <person name="Walk T."/>
            <person name="White J."/>
            <person name="Yandava C."/>
            <person name="Burger G."/>
            <person name="Gray M.W."/>
            <person name="Holland P.W.H."/>
            <person name="King N."/>
            <person name="Lang F.B.F."/>
            <person name="Roger A.J."/>
            <person name="Ruiz-Trillo I."/>
            <person name="Lander E."/>
            <person name="Nusbaum C."/>
        </authorList>
    </citation>
    <scope>NUCLEOTIDE SEQUENCE [LARGE SCALE GENOMIC DNA]</scope>
    <source>
        <strain evidence="3 4">ATCC 50062</strain>
    </source>
</reference>
<keyword evidence="2" id="KW-0812">Transmembrane</keyword>
<evidence type="ECO:0000313" key="4">
    <source>
        <dbReference type="Proteomes" id="UP000054408"/>
    </source>
</evidence>
<sequence>MDPTLTDPLPNMASTTATEPGTDGRLAPNGNYGASDATPAVVAVNVSATKENAPLLAGGAASQAENGQTAAVATTGSHGGRSAGSGSEGEAVLGVAPKVALASLYTFAVLVAHFFLATTGILLMKESYSLPYNAGYFYFTLAFVAGALAIPILLVVSMKASGEVTCHPGEYSWIMLGRLVTLALYVLSLGYGGYFVLSVTGSGCATNIQACGTSTKDLVQYMVYFMLCGVLAIWDACFSSRYRGRNPY</sequence>
<keyword evidence="2" id="KW-1133">Transmembrane helix</keyword>
<proteinExistence type="predicted"/>
<organism evidence="3 4">
    <name type="scientific">Thecamonas trahens ATCC 50062</name>
    <dbReference type="NCBI Taxonomy" id="461836"/>
    <lineage>
        <taxon>Eukaryota</taxon>
        <taxon>Apusozoa</taxon>
        <taxon>Apusomonadida</taxon>
        <taxon>Apusomonadidae</taxon>
        <taxon>Thecamonas</taxon>
    </lineage>
</organism>
<evidence type="ECO:0000256" key="1">
    <source>
        <dbReference type="SAM" id="MobiDB-lite"/>
    </source>
</evidence>
<keyword evidence="2" id="KW-0472">Membrane</keyword>
<feature type="transmembrane region" description="Helical" evidence="2">
    <location>
        <begin position="136"/>
        <end position="156"/>
    </location>
</feature>